<evidence type="ECO:0000256" key="1">
    <source>
        <dbReference type="ARBA" id="ARBA00004127"/>
    </source>
</evidence>
<dbReference type="KEGG" id="awd:AWOD_I_1096"/>
<accession>A0A090ILI2</accession>
<dbReference type="PANTHER" id="PTHR12714">
    <property type="entry name" value="PROTEIN-S ISOPRENYLCYSTEINE O-METHYLTRANSFERASE"/>
    <property type="match status" value="1"/>
</dbReference>
<dbReference type="PATRIC" id="fig|80852.17.peg.1123"/>
<name>A0A090ILI2_9GAMM</name>
<dbReference type="GO" id="GO:0016740">
    <property type="term" value="F:transferase activity"/>
    <property type="evidence" value="ECO:0007669"/>
    <property type="project" value="UniProtKB-ARBA"/>
</dbReference>
<organism evidence="6 7">
    <name type="scientific">Aliivibrio wodanis</name>
    <dbReference type="NCBI Taxonomy" id="80852"/>
    <lineage>
        <taxon>Bacteria</taxon>
        <taxon>Pseudomonadati</taxon>
        <taxon>Pseudomonadota</taxon>
        <taxon>Gammaproteobacteria</taxon>
        <taxon>Vibrionales</taxon>
        <taxon>Vibrionaceae</taxon>
        <taxon>Aliivibrio</taxon>
    </lineage>
</organism>
<evidence type="ECO:0000313" key="7">
    <source>
        <dbReference type="Proteomes" id="UP000032427"/>
    </source>
</evidence>
<keyword evidence="7" id="KW-1185">Reference proteome</keyword>
<dbReference type="Proteomes" id="UP000032427">
    <property type="component" value="Chromosome 1"/>
</dbReference>
<keyword evidence="2 5" id="KW-0812">Transmembrane</keyword>
<feature type="transmembrane region" description="Helical" evidence="5">
    <location>
        <begin position="38"/>
        <end position="59"/>
    </location>
</feature>
<sequence>MLSKLELRIPPPLVMLLFMVTVFGFDKIMPFTLFYLPWLTYASVISSVTLGGVIALWGVKEFKDAKTTVNPLKPESSSSLVSSGIYQYTRNPMYLGLLLILLSAVIYSQHPLGLVSALGFVAYMNRFQIEPEEKMLVKLFGDEFVDYSNQVKRWF</sequence>
<dbReference type="GeneID" id="28540660"/>
<dbReference type="OrthoDB" id="9811969at2"/>
<evidence type="ECO:0000256" key="2">
    <source>
        <dbReference type="ARBA" id="ARBA00022692"/>
    </source>
</evidence>
<protein>
    <submittedName>
        <fullName evidence="6">Membrane protein, ICMT family</fullName>
    </submittedName>
</protein>
<gene>
    <name evidence="6" type="ORF">AWOD_I_1096</name>
</gene>
<evidence type="ECO:0000256" key="3">
    <source>
        <dbReference type="ARBA" id="ARBA00022989"/>
    </source>
</evidence>
<reference evidence="7" key="1">
    <citation type="submission" date="2014-09" db="EMBL/GenBank/DDBJ databases">
        <authorList>
            <person name="Hjerde E."/>
        </authorList>
    </citation>
    <scope>NUCLEOTIDE SEQUENCE [LARGE SCALE GENOMIC DNA]</scope>
    <source>
        <strain evidence="7">06/09/139</strain>
    </source>
</reference>
<dbReference type="InterPro" id="IPR007318">
    <property type="entry name" value="Phopholipid_MeTrfase"/>
</dbReference>
<dbReference type="AlphaFoldDB" id="A0A090ILI2"/>
<keyword evidence="4 5" id="KW-0472">Membrane</keyword>
<comment type="subcellular location">
    <subcellularLocation>
        <location evidence="1">Endomembrane system</location>
        <topology evidence="1">Multi-pass membrane protein</topology>
    </subcellularLocation>
</comment>
<dbReference type="Pfam" id="PF04191">
    <property type="entry name" value="PEMT"/>
    <property type="match status" value="1"/>
</dbReference>
<keyword evidence="3 5" id="KW-1133">Transmembrane helix</keyword>
<dbReference type="EMBL" id="LN554846">
    <property type="protein sequence ID" value="CED71182.1"/>
    <property type="molecule type" value="Genomic_DNA"/>
</dbReference>
<dbReference type="STRING" id="80852.AWOD_I_1096"/>
<evidence type="ECO:0000256" key="4">
    <source>
        <dbReference type="ARBA" id="ARBA00023136"/>
    </source>
</evidence>
<evidence type="ECO:0000313" key="6">
    <source>
        <dbReference type="EMBL" id="CED71182.1"/>
    </source>
</evidence>
<dbReference type="PANTHER" id="PTHR12714:SF24">
    <property type="entry name" value="SLR1182 PROTEIN"/>
    <property type="match status" value="1"/>
</dbReference>
<feature type="transmembrane region" description="Helical" evidence="5">
    <location>
        <begin position="93"/>
        <end position="110"/>
    </location>
</feature>
<dbReference type="HOGENOM" id="CLU_065200_4_2_6"/>
<evidence type="ECO:0000256" key="5">
    <source>
        <dbReference type="SAM" id="Phobius"/>
    </source>
</evidence>
<dbReference type="GO" id="GO:0012505">
    <property type="term" value="C:endomembrane system"/>
    <property type="evidence" value="ECO:0007669"/>
    <property type="project" value="UniProtKB-SubCell"/>
</dbReference>
<feature type="transmembrane region" description="Helical" evidence="5">
    <location>
        <begin position="12"/>
        <end position="32"/>
    </location>
</feature>
<dbReference type="Gene3D" id="1.20.120.1630">
    <property type="match status" value="1"/>
</dbReference>
<proteinExistence type="predicted"/>